<dbReference type="EMBL" id="VUYU01000019">
    <property type="protein sequence ID" value="NHZ36607.1"/>
    <property type="molecule type" value="Genomic_DNA"/>
</dbReference>
<evidence type="ECO:0000313" key="3">
    <source>
        <dbReference type="Proteomes" id="UP000785613"/>
    </source>
</evidence>
<evidence type="ECO:0000259" key="1">
    <source>
        <dbReference type="PROSITE" id="PS51977"/>
    </source>
</evidence>
<dbReference type="PROSITE" id="PS51977">
    <property type="entry name" value="WGR"/>
    <property type="match status" value="1"/>
</dbReference>
<dbReference type="CDD" id="cd07996">
    <property type="entry name" value="WGR_MMR_like"/>
    <property type="match status" value="1"/>
</dbReference>
<accession>A0ABX0LXJ4</accession>
<dbReference type="Gene3D" id="2.20.140.10">
    <property type="entry name" value="WGR domain"/>
    <property type="match status" value="1"/>
</dbReference>
<comment type="caution">
    <text evidence="2">The sequence shown here is derived from an EMBL/GenBank/DDBJ whole genome shotgun (WGS) entry which is preliminary data.</text>
</comment>
<dbReference type="Pfam" id="PF05406">
    <property type="entry name" value="WGR"/>
    <property type="match status" value="1"/>
</dbReference>
<dbReference type="InterPro" id="IPR025406">
    <property type="entry name" value="DUF4132"/>
</dbReference>
<protein>
    <submittedName>
        <fullName evidence="2">DUF4132 domain-containing protein</fullName>
    </submittedName>
</protein>
<sequence length="1216" mass="131439">MMRRFELSDDVSSKFWQVDQGGNDLHICFGKIGSAGQRQCKNYADEAMAGTAMEKLIREKTAKGYAEIAAGEVLAVAASAPTVASAAGPAILSPELAAHALPSRSHPGPPPSADADARWNLYLERVRQHCELRPRSTGSIYFAAVNEAIERIANGGRRGSEASDAILLATESVIAARAGLARDNAFIDVLVADKGLLYAMGIVLRRQRFVISYDSIDGKGFYQIHDPDTYDDEFFGDTELALRTHLAHASQDVWEQCVEMARHAAQGLDRRRRPLLAALLPDVPELANEIALMLPPYRDNQSMYWSANDAWLMVYATAPEALEALRAWPYRPMGPFHESLTAVACAIQDRGDGALEALQDGVDKEAAANGLACIGTAQSMTVLALGCGQGQTPFTQLCAAGQRWPEVAMTVLSQLIAKDHCGPARARQVLASIMPVHASRVSGLKALLPAPAWKVLSVAAAQFITARDCADASELPTVLVDPPWHAPARKEAPPFALAPLPLAPVETWSEEERQRLRDEWRSFLGYTSTSPEALAHAVDAVAAADTDGSLARWVDCLLPERAFQGRTLEILALPAPVNARVWNALAAMGMDHPGQAIATLGLAALPGLVETCIRTPGQHIGYAQYFGAVELALPVARTYATLKGRALIATARAWLLRFPEHAACGLIAVALGQPGPDRDHARRALRLVAANGQRALVTTVASRYGQDAVGEALGAMLDESALRLYPPKIGKLPPFWTPLVWTRPLLAGSGKALPDAALNAIGIMLRFPHSDGVYAGVTELKQACTPASLADFAWELFRAWIEDGAKPKEDWAFYALGLLGNDDSARKLTPLLRAWPGEKLHTRAVAGLDILAMIGTDAALLHLNGIAQKLQFKALQDRAQEKIAAIAEVRGLSAEELEDRLAPDLGLDDRGTLLLDFGPRQFRVGFDEALKPFVRDERGARLADLPKPKQNDDPDLSAAAVERYKQLKKDARTLAAQQVRRLESAMCAQRRWPRRVFLDFLAGHPLLRHLVQRLVWGVYGADGALLACFRVDVDGAFSDASDDSFTLQDGDDTLVGIPHPVDLPAAMAAAFGQLLADYQLLQPFAQLGRDTYRLDADDEGLHALERWRKIVPTGSVLGLVNQGWRRGQAWDGGAIGEFTKMLGGAYIAELSISPGIIAGMANESAEQRLEQLVVRHGDGSGRMGGSVALSSLDAVMLSELIRDMEWLCAAEGARAM</sequence>
<dbReference type="InterPro" id="IPR008893">
    <property type="entry name" value="WGR_domain"/>
</dbReference>
<dbReference type="InterPro" id="IPR049809">
    <property type="entry name" value="YehF/YfeS-like_WGR"/>
</dbReference>
<feature type="domain" description="WGR" evidence="1">
    <location>
        <begin position="1"/>
        <end position="78"/>
    </location>
</feature>
<reference evidence="2 3" key="1">
    <citation type="submission" date="2019-09" db="EMBL/GenBank/DDBJ databases">
        <title>Taxonomy of Antarctic Massilia spp.: description of Massilia rubra sp. nov., Massilia aquatica sp. nov., Massilia mucilaginosa sp. nov., Massilia frigida sp. nov. isolated from streams, lakes and regoliths.</title>
        <authorList>
            <person name="Holochova P."/>
            <person name="Sedlacek I."/>
            <person name="Kralova S."/>
            <person name="Maslanova I."/>
            <person name="Busse H.-J."/>
            <person name="Stankova E."/>
            <person name="Vrbovska V."/>
            <person name="Kovarovic V."/>
            <person name="Bartak M."/>
            <person name="Svec P."/>
            <person name="Pantucek R."/>
        </authorList>
    </citation>
    <scope>NUCLEOTIDE SEQUENCE [LARGE SCALE GENOMIC DNA]</scope>
    <source>
        <strain evidence="2 3">CCM 8692</strain>
    </source>
</reference>
<proteinExistence type="predicted"/>
<organism evidence="2 3">
    <name type="scientific">Massilia rubra</name>
    <dbReference type="NCBI Taxonomy" id="2607910"/>
    <lineage>
        <taxon>Bacteria</taxon>
        <taxon>Pseudomonadati</taxon>
        <taxon>Pseudomonadota</taxon>
        <taxon>Betaproteobacteria</taxon>
        <taxon>Burkholderiales</taxon>
        <taxon>Oxalobacteraceae</taxon>
        <taxon>Telluria group</taxon>
        <taxon>Massilia</taxon>
    </lineage>
</organism>
<evidence type="ECO:0000313" key="2">
    <source>
        <dbReference type="EMBL" id="NHZ36607.1"/>
    </source>
</evidence>
<dbReference type="SMART" id="SM00773">
    <property type="entry name" value="WGR"/>
    <property type="match status" value="1"/>
</dbReference>
<gene>
    <name evidence="2" type="ORF">F0185_23870</name>
</gene>
<dbReference type="Proteomes" id="UP000785613">
    <property type="component" value="Unassembled WGS sequence"/>
</dbReference>
<name>A0ABX0LXJ4_9BURK</name>
<keyword evidence="3" id="KW-1185">Reference proteome</keyword>
<dbReference type="Pfam" id="PF13569">
    <property type="entry name" value="DUF4132"/>
    <property type="match status" value="1"/>
</dbReference>